<dbReference type="Proteomes" id="UP001163324">
    <property type="component" value="Chromosome 7"/>
</dbReference>
<sequence>MEMIQNLDKGDLDPVSRRVFEGFKSNLGLPMSMEARRASIANDIVSFCETRGPDYHAGGVFLTIWSLMLHIVSCIPANHEWQEALASAVDTVRRREGYTGQGPEELLWSDLPVLSMRLREHWENSTYHMDIFLAQDHSTNKNQEPFEGDESSPRTLSNWKNFNSFVSRLVASGFHEPIYLCIWELTSALENPAADAGLMDCRVWVAAEWLIRCGRVLLDQINVTNRDPDIDANFQDPGPLYGEDQPPRSLQRWEFWKTRLGEIHAQSASLGLSSETKQHVEAALKAMGSKPRDTDHTGAVTQTPPFHYPPPEGDTIRKPRRVVTSQNNS</sequence>
<reference evidence="1" key="1">
    <citation type="submission" date="2022-10" db="EMBL/GenBank/DDBJ databases">
        <title>Complete Genome of Trichothecium roseum strain YXFP-22015, a Plant Pathogen Isolated from Citrus.</title>
        <authorList>
            <person name="Wang Y."/>
            <person name="Zhu L."/>
        </authorList>
    </citation>
    <scope>NUCLEOTIDE SEQUENCE</scope>
    <source>
        <strain evidence="1">YXFP-22015</strain>
    </source>
</reference>
<dbReference type="EMBL" id="CM047946">
    <property type="protein sequence ID" value="KAI9897352.1"/>
    <property type="molecule type" value="Genomic_DNA"/>
</dbReference>
<evidence type="ECO:0000313" key="2">
    <source>
        <dbReference type="Proteomes" id="UP001163324"/>
    </source>
</evidence>
<comment type="caution">
    <text evidence="1">The sequence shown here is derived from an EMBL/GenBank/DDBJ whole genome shotgun (WGS) entry which is preliminary data.</text>
</comment>
<proteinExistence type="predicted"/>
<organism evidence="1 2">
    <name type="scientific">Trichothecium roseum</name>
    <dbReference type="NCBI Taxonomy" id="47278"/>
    <lineage>
        <taxon>Eukaryota</taxon>
        <taxon>Fungi</taxon>
        <taxon>Dikarya</taxon>
        <taxon>Ascomycota</taxon>
        <taxon>Pezizomycotina</taxon>
        <taxon>Sordariomycetes</taxon>
        <taxon>Hypocreomycetidae</taxon>
        <taxon>Hypocreales</taxon>
        <taxon>Hypocreales incertae sedis</taxon>
        <taxon>Trichothecium</taxon>
    </lineage>
</organism>
<accession>A0ACC0UTT1</accession>
<keyword evidence="2" id="KW-1185">Reference proteome</keyword>
<gene>
    <name evidence="1" type="ORF">N3K66_007208</name>
</gene>
<protein>
    <submittedName>
        <fullName evidence="1">Uncharacterized protein</fullName>
    </submittedName>
</protein>
<name>A0ACC0UTT1_9HYPO</name>
<evidence type="ECO:0000313" key="1">
    <source>
        <dbReference type="EMBL" id="KAI9897352.1"/>
    </source>
</evidence>